<feature type="region of interest" description="Disordered" evidence="1">
    <location>
        <begin position="187"/>
        <end position="337"/>
    </location>
</feature>
<name>A0A2D3VEG3_9PEZI</name>
<reference evidence="2 3" key="1">
    <citation type="submission" date="2016-03" db="EMBL/GenBank/DDBJ databases">
        <authorList>
            <person name="Ploux O."/>
        </authorList>
    </citation>
    <scope>NUCLEOTIDE SEQUENCE [LARGE SCALE GENOMIC DNA]</scope>
    <source>
        <strain evidence="2 3">URUG2</strain>
    </source>
</reference>
<organism evidence="2 3">
    <name type="scientific">Ramularia collo-cygni</name>
    <dbReference type="NCBI Taxonomy" id="112498"/>
    <lineage>
        <taxon>Eukaryota</taxon>
        <taxon>Fungi</taxon>
        <taxon>Dikarya</taxon>
        <taxon>Ascomycota</taxon>
        <taxon>Pezizomycotina</taxon>
        <taxon>Dothideomycetes</taxon>
        <taxon>Dothideomycetidae</taxon>
        <taxon>Mycosphaerellales</taxon>
        <taxon>Mycosphaerellaceae</taxon>
        <taxon>Ramularia</taxon>
    </lineage>
</organism>
<dbReference type="AlphaFoldDB" id="A0A2D3VEG3"/>
<accession>A0A2D3VEG3</accession>
<feature type="compositionally biased region" description="Polar residues" evidence="1">
    <location>
        <begin position="99"/>
        <end position="126"/>
    </location>
</feature>
<keyword evidence="3" id="KW-1185">Reference proteome</keyword>
<evidence type="ECO:0000313" key="2">
    <source>
        <dbReference type="EMBL" id="CZT24205.1"/>
    </source>
</evidence>
<evidence type="ECO:0000256" key="1">
    <source>
        <dbReference type="SAM" id="MobiDB-lite"/>
    </source>
</evidence>
<gene>
    <name evidence="2" type="ORF">RCC_09922</name>
</gene>
<feature type="region of interest" description="Disordered" evidence="1">
    <location>
        <begin position="97"/>
        <end position="130"/>
    </location>
</feature>
<dbReference type="RefSeq" id="XP_023630929.1">
    <property type="nucleotide sequence ID" value="XM_023775161.1"/>
</dbReference>
<evidence type="ECO:0000313" key="3">
    <source>
        <dbReference type="Proteomes" id="UP000225277"/>
    </source>
</evidence>
<feature type="compositionally biased region" description="Acidic residues" evidence="1">
    <location>
        <begin position="218"/>
        <end position="229"/>
    </location>
</feature>
<feature type="compositionally biased region" description="Polar residues" evidence="1">
    <location>
        <begin position="1"/>
        <end position="11"/>
    </location>
</feature>
<dbReference type="EMBL" id="FJUY01000020">
    <property type="protein sequence ID" value="CZT24205.1"/>
    <property type="molecule type" value="Genomic_DNA"/>
</dbReference>
<feature type="compositionally biased region" description="Polar residues" evidence="1">
    <location>
        <begin position="190"/>
        <end position="199"/>
    </location>
</feature>
<feature type="region of interest" description="Disordered" evidence="1">
    <location>
        <begin position="1"/>
        <end position="34"/>
    </location>
</feature>
<dbReference type="Proteomes" id="UP000225277">
    <property type="component" value="Unassembled WGS sequence"/>
</dbReference>
<protein>
    <submittedName>
        <fullName evidence="2">Uncharacterized protein</fullName>
    </submittedName>
</protein>
<feature type="compositionally biased region" description="Polar residues" evidence="1">
    <location>
        <begin position="20"/>
        <end position="34"/>
    </location>
</feature>
<proteinExistence type="predicted"/>
<sequence>MESSSGLSAMPTSGDELNHSLFNPANTTSESEAALSQSFGNVLHFDDQFTEANSNELDHIILPDLDDAHIASKIQEFSPTSPARDIFDVPANEKRAVNTKESINTSVNSPTPPSNATGVSSTSESAGESPPAIMYYKSWTRDAAGYRFSGKNFRNRQVVEATAADWYRLLPQNSLKRKRMFNDHSDDAYVSSTTAPTGTRRSERRSMVAATASRQVESDTESDESDSEYEAPQRSGRQVKRSHKSASLPTKPVAKATSPLVSASPKATPVIKQTTPKVTGARTKVSIASPPPSKRSTRNSRTSSTPAIPAAKRGTRNSRASSPPANPPKTRKTAPKETILTWSYEMRYVLDRLYEHTTTTTGEKRDIFNHVFKSELTLLGLYKKIDSEKMRKQYGSKTRDDRPIPDQWIQIIADEQVDAANDAAGIMGGADRLLRDTIKDKIAAAALHLNITL</sequence>
<dbReference type="GeneID" id="35604982"/>